<comment type="similarity">
    <text evidence="2">Belongs to the perilipin family.</text>
</comment>
<dbReference type="GeneID" id="107118297"/>
<evidence type="ECO:0000256" key="4">
    <source>
        <dbReference type="SAM" id="MobiDB-lite"/>
    </source>
</evidence>
<evidence type="ECO:0000313" key="7">
    <source>
        <dbReference type="RefSeq" id="XP_015276086.1"/>
    </source>
</evidence>
<accession>A0ABM1KQU9</accession>
<keyword evidence="3" id="KW-0551">Lipid droplet</keyword>
<feature type="transmembrane region" description="Helical" evidence="5">
    <location>
        <begin position="61"/>
        <end position="80"/>
    </location>
</feature>
<keyword evidence="5" id="KW-0472">Membrane</keyword>
<gene>
    <name evidence="7" type="primary">LOC107118297</name>
</gene>
<evidence type="ECO:0000256" key="5">
    <source>
        <dbReference type="SAM" id="Phobius"/>
    </source>
</evidence>
<name>A0ABM1KQU9_GEKJA</name>
<dbReference type="PANTHER" id="PTHR14024:SF51">
    <property type="entry name" value="PERILIPIN-RELATED"/>
    <property type="match status" value="1"/>
</dbReference>
<reference evidence="7" key="1">
    <citation type="submission" date="2025-08" db="UniProtKB">
        <authorList>
            <consortium name="RefSeq"/>
        </authorList>
    </citation>
    <scope>IDENTIFICATION</scope>
</reference>
<dbReference type="PANTHER" id="PTHR14024">
    <property type="entry name" value="PERILIPIN"/>
    <property type="match status" value="1"/>
</dbReference>
<dbReference type="InterPro" id="IPR004279">
    <property type="entry name" value="Perilipin"/>
</dbReference>
<keyword evidence="5" id="KW-0812">Transmembrane</keyword>
<dbReference type="Gene3D" id="3.30.720.170">
    <property type="entry name" value="Perilipin, alpha-beta domain"/>
    <property type="match status" value="1"/>
</dbReference>
<dbReference type="SUPFAM" id="SSF109775">
    <property type="entry name" value="Mannose-6-phosphate receptor binding protein 1 (Tip47), C-terminal domain"/>
    <property type="match status" value="1"/>
</dbReference>
<keyword evidence="6" id="KW-1185">Reference proteome</keyword>
<feature type="compositionally biased region" description="Basic and acidic residues" evidence="4">
    <location>
        <begin position="760"/>
        <end position="777"/>
    </location>
</feature>
<evidence type="ECO:0000256" key="1">
    <source>
        <dbReference type="ARBA" id="ARBA00004502"/>
    </source>
</evidence>
<evidence type="ECO:0000256" key="3">
    <source>
        <dbReference type="ARBA" id="ARBA00022677"/>
    </source>
</evidence>
<proteinExistence type="inferred from homology"/>
<organism evidence="6 7">
    <name type="scientific">Gekko japonicus</name>
    <name type="common">Schlegel's Japanese gecko</name>
    <dbReference type="NCBI Taxonomy" id="146911"/>
    <lineage>
        <taxon>Eukaryota</taxon>
        <taxon>Metazoa</taxon>
        <taxon>Chordata</taxon>
        <taxon>Craniata</taxon>
        <taxon>Vertebrata</taxon>
        <taxon>Euteleostomi</taxon>
        <taxon>Lepidosauria</taxon>
        <taxon>Squamata</taxon>
        <taxon>Bifurcata</taxon>
        <taxon>Gekkota</taxon>
        <taxon>Gekkonidae</taxon>
        <taxon>Gekkoninae</taxon>
        <taxon>Gekko</taxon>
    </lineage>
</organism>
<dbReference type="RefSeq" id="XP_015276086.1">
    <property type="nucleotide sequence ID" value="XM_015420600.1"/>
</dbReference>
<evidence type="ECO:0000313" key="6">
    <source>
        <dbReference type="Proteomes" id="UP000694871"/>
    </source>
</evidence>
<feature type="transmembrane region" description="Helical" evidence="5">
    <location>
        <begin position="27"/>
        <end position="49"/>
    </location>
</feature>
<dbReference type="Proteomes" id="UP000694871">
    <property type="component" value="Unplaced"/>
</dbReference>
<feature type="region of interest" description="Disordered" evidence="4">
    <location>
        <begin position="683"/>
        <end position="794"/>
    </location>
</feature>
<sequence>MSDDTSTSETATDVKGDSLEALMNESAVSRVAGFPLISALYSLCASLYNRTKERHPYFNKAAHVLETVTAVAVGIVVGGTKPVLNRIVPRISAMNNYVNQGLDRIEATLPCLHQQPTQLYEDGRNLTKTVVSSTVSTAKDAASGAKGIITQRVAEAADITKDIVHDSVDLTKSVVASTLDTAREAAFGATDLMANRVVDAVNLTKGTVQDTVDLTKSVVSSSMNTAKDAALRATDLVANRMGDIINLTKGTVLDSVDLTLSLMNSTADTTKDATFGATDLVTNRVADIVNLTKGTVQDSVDLTKSVVTSTVNTAKDAAFGATDLVSHRVADIVNLTKGTVQDSVGLTKMVVNSTVNTAKDAASGAKGIMTNRVGEIINLTKGTVQDSVGLAKSMVSSTVSTALQAAQGTRDIMAGRPYKPAENSSDQIVELTNFLKQIVASGVEAMLEKSERLVDQFLPVTQEELEKLATEVPGSEKASMEDGQQSYFIRLGSLSTKVRHRAYIHSISKLQLLKESTQNILLQLQMVIDLVESVKQGVGQRFQEAQQKLHQVLSEWVQMQPGGSQAEGDPQTEVESRTLALLRLITQDLGPAYVRLMFSIEGLPGNVRERVDQAVSNVRQLQASFSSATSFRDLSSRLLAQGREQIAKAREALDMLVEYVALNMPMNWVVGPFRASPAGAEEATMAEMPTSGSPEGAVKAPKDAGETTGLSAALKETVVPPQPRRAAPKSATVPKQARETEAGKVKAAGETQEAEATFEAPKRAKRGAEGREGEAKRAGKSSLNETAEAPEKKP</sequence>
<evidence type="ECO:0000256" key="2">
    <source>
        <dbReference type="ARBA" id="ARBA00006311"/>
    </source>
</evidence>
<keyword evidence="5" id="KW-1133">Transmembrane helix</keyword>
<dbReference type="Gene3D" id="1.20.120.340">
    <property type="entry name" value="Flagellar protein FliS"/>
    <property type="match status" value="1"/>
</dbReference>
<protein>
    <submittedName>
        <fullName evidence="7">Perilipin-3-like</fullName>
    </submittedName>
</protein>
<comment type="subcellular location">
    <subcellularLocation>
        <location evidence="1">Lipid droplet</location>
    </subcellularLocation>
</comment>
<dbReference type="Pfam" id="PF03036">
    <property type="entry name" value="Perilipin"/>
    <property type="match status" value="2"/>
</dbReference>